<name>A0AAX4ISK6_9PEZI</name>
<sequence length="75" mass="8384">MSQFTQTRVRRRGVCISVHVSTPYAALSQRSRRLASGIIRCGRGVRFSGQQLFSCLTIFFSAMLRPRSGSWAANC</sequence>
<dbReference type="AlphaFoldDB" id="A0AAX4ISK6"/>
<evidence type="ECO:0000313" key="2">
    <source>
        <dbReference type="Proteomes" id="UP001322277"/>
    </source>
</evidence>
<gene>
    <name evidence="1" type="ORF">CDEST_11026</name>
</gene>
<protein>
    <submittedName>
        <fullName evidence="1">Uncharacterized protein</fullName>
    </submittedName>
</protein>
<keyword evidence="2" id="KW-1185">Reference proteome</keyword>
<proteinExistence type="predicted"/>
<dbReference type="Proteomes" id="UP001322277">
    <property type="component" value="Chromosome 7"/>
</dbReference>
<organism evidence="1 2">
    <name type="scientific">Colletotrichum destructivum</name>
    <dbReference type="NCBI Taxonomy" id="34406"/>
    <lineage>
        <taxon>Eukaryota</taxon>
        <taxon>Fungi</taxon>
        <taxon>Dikarya</taxon>
        <taxon>Ascomycota</taxon>
        <taxon>Pezizomycotina</taxon>
        <taxon>Sordariomycetes</taxon>
        <taxon>Hypocreomycetidae</taxon>
        <taxon>Glomerellales</taxon>
        <taxon>Glomerellaceae</taxon>
        <taxon>Colletotrichum</taxon>
        <taxon>Colletotrichum destructivum species complex</taxon>
    </lineage>
</organism>
<dbReference type="RefSeq" id="XP_062783233.1">
    <property type="nucleotide sequence ID" value="XM_062927182.1"/>
</dbReference>
<reference evidence="2" key="1">
    <citation type="journal article" date="2023" name="bioRxiv">
        <title>Complete genome of the Medicago anthracnose fungus, Colletotrichum destructivum, reveals a mini-chromosome-like region within a core chromosome.</title>
        <authorList>
            <person name="Lapalu N."/>
            <person name="Simon A."/>
            <person name="Lu A."/>
            <person name="Plaumann P.-L."/>
            <person name="Amselem J."/>
            <person name="Pigne S."/>
            <person name="Auger A."/>
            <person name="Koch C."/>
            <person name="Dallery J.-F."/>
            <person name="O'Connell R.J."/>
        </authorList>
    </citation>
    <scope>NUCLEOTIDE SEQUENCE [LARGE SCALE GENOMIC DNA]</scope>
    <source>
        <strain evidence="2">CBS 520.97</strain>
    </source>
</reference>
<dbReference type="KEGG" id="cdet:87947526"/>
<dbReference type="EMBL" id="CP137311">
    <property type="protein sequence ID" value="WQF86012.1"/>
    <property type="molecule type" value="Genomic_DNA"/>
</dbReference>
<dbReference type="GeneID" id="87947526"/>
<evidence type="ECO:0000313" key="1">
    <source>
        <dbReference type="EMBL" id="WQF86012.1"/>
    </source>
</evidence>
<accession>A0AAX4ISK6</accession>